<feature type="non-terminal residue" evidence="2">
    <location>
        <position position="802"/>
    </location>
</feature>
<comment type="caution">
    <text evidence="2">The sequence shown here is derived from an EMBL/GenBank/DDBJ whole genome shotgun (WGS) entry which is preliminary data.</text>
</comment>
<dbReference type="InterPro" id="IPR049804">
    <property type="entry name" value="Choice_anch_L"/>
</dbReference>
<dbReference type="RefSeq" id="WP_379981950.1">
    <property type="nucleotide sequence ID" value="NZ_JBHSFV010000015.1"/>
</dbReference>
<proteinExistence type="predicted"/>
<dbReference type="NCBIfam" id="NF038133">
    <property type="entry name" value="choice_anch_L"/>
    <property type="match status" value="1"/>
</dbReference>
<feature type="chain" id="PRO_5047185529" evidence="1">
    <location>
        <begin position="20"/>
        <end position="802"/>
    </location>
</feature>
<gene>
    <name evidence="2" type="ORF">ACFO3O_19430</name>
</gene>
<organism evidence="2 3">
    <name type="scientific">Dokdonia ponticola</name>
    <dbReference type="NCBI Taxonomy" id="2041041"/>
    <lineage>
        <taxon>Bacteria</taxon>
        <taxon>Pseudomonadati</taxon>
        <taxon>Bacteroidota</taxon>
        <taxon>Flavobacteriia</taxon>
        <taxon>Flavobacteriales</taxon>
        <taxon>Flavobacteriaceae</taxon>
        <taxon>Dokdonia</taxon>
    </lineage>
</organism>
<evidence type="ECO:0000313" key="3">
    <source>
        <dbReference type="Proteomes" id="UP001596043"/>
    </source>
</evidence>
<keyword evidence="1" id="KW-0732">Signal</keyword>
<protein>
    <submittedName>
        <fullName evidence="2">Choice-of-anchor L domain-containing protein</fullName>
    </submittedName>
</protein>
<dbReference type="Proteomes" id="UP001596043">
    <property type="component" value="Unassembled WGS sequence"/>
</dbReference>
<evidence type="ECO:0000313" key="2">
    <source>
        <dbReference type="EMBL" id="MFC4636090.1"/>
    </source>
</evidence>
<name>A0ABV9I1V6_9FLAO</name>
<feature type="signal peptide" evidence="1">
    <location>
        <begin position="1"/>
        <end position="19"/>
    </location>
</feature>
<keyword evidence="3" id="KW-1185">Reference proteome</keyword>
<evidence type="ECO:0000256" key="1">
    <source>
        <dbReference type="SAM" id="SignalP"/>
    </source>
</evidence>
<dbReference type="EMBL" id="JBHSFV010000015">
    <property type="protein sequence ID" value="MFC4636090.1"/>
    <property type="molecule type" value="Genomic_DNA"/>
</dbReference>
<sequence>MRSKLLLLIALISFATIQAQITVDNTILTDADAEMLVSDVLIGGSGNCAQVSNVTKSTGIDFGGINNGIGSFDATGTDFPFEAGVVLVSGSIDDVPGPNTTTQGNGNWVGDADLEANTTAINTNDASFIQFDFLPSVDNLSFNFIMASEEYDQNFECTFSDAFAFILTDLTTGVVQNLAVLPGTTIPIEVTNIHPEVPGQCAAINEEFFDRYNFLPFNNPNTSATNFNGQTVPLTATSPVTSGNPYRIKLVVADQGDSAFDIAVFLEAGSFNLGVDLGEDLTFAGDTNACAGDTVTLDASASNAIGVTFQWQVFNPMLGDFEDIVGEIGPTLDVTDTGVYQVLVDSGFGCVGSDSIVVEFALATAMAPPDQIICDDASNDGTEVFNLNALIDPLIIGTQDLNDVDVTFHLSQADADTNTAALTGTIAYNSPTDEIFVRVESAFDSNCFDTASFMLIVQTRPMPIDPATVDPGLLIVCDNAADGSDTNGLTVFNLASLNGTIFGAQDPTAFTLTYHLNFTDADLNQNPLPLSFTNTDPGGQTIFVRLENDAFTDCYTVIDIDLVVAPLPVIIDPAPLLTQCDDDTDGFSVFNLTEAESLISADATNETFQYFDSLGNPIADPIAYTNSVINNETLDVLVTTVNGCSRPAQLLLEVDTSQIPPDFLVPFEECDTDGDGVAVFDFTTATPQILALFPPGQLLTVTYYETLQEAQSEINPITNISNYTNNIALTDMNGVQGIYVRVDGDTANDCVGLGIHVQLTVLPNPVLNTDVSDFIECSDDADFGIFDLTSKDIEITGGNPDY</sequence>
<accession>A0ABV9I1V6</accession>
<reference evidence="3" key="1">
    <citation type="journal article" date="2019" name="Int. J. Syst. Evol. Microbiol.">
        <title>The Global Catalogue of Microorganisms (GCM) 10K type strain sequencing project: providing services to taxonomists for standard genome sequencing and annotation.</title>
        <authorList>
            <consortium name="The Broad Institute Genomics Platform"/>
            <consortium name="The Broad Institute Genome Sequencing Center for Infectious Disease"/>
            <person name="Wu L."/>
            <person name="Ma J."/>
        </authorList>
    </citation>
    <scope>NUCLEOTIDE SEQUENCE [LARGE SCALE GENOMIC DNA]</scope>
    <source>
        <strain evidence="3">YJ-61-S</strain>
    </source>
</reference>